<keyword evidence="4 10" id="KW-0812">Transmembrane</keyword>
<dbReference type="InterPro" id="IPR008969">
    <property type="entry name" value="CarboxyPept-like_regulatory"/>
</dbReference>
<keyword evidence="9 10" id="KW-0998">Cell outer membrane</keyword>
<dbReference type="PANTHER" id="PTHR30069:SF29">
    <property type="entry name" value="HEMOGLOBIN AND HEMOGLOBIN-HAPTOGLOBIN-BINDING PROTEIN 1-RELATED"/>
    <property type="match status" value="1"/>
</dbReference>
<keyword evidence="7 10" id="KW-0472">Membrane</keyword>
<dbReference type="InterPro" id="IPR039426">
    <property type="entry name" value="TonB-dep_rcpt-like"/>
</dbReference>
<dbReference type="Pfam" id="PF07715">
    <property type="entry name" value="Plug"/>
    <property type="match status" value="1"/>
</dbReference>
<keyword evidence="3 10" id="KW-1134">Transmembrane beta strand</keyword>
<dbReference type="InterPro" id="IPR012910">
    <property type="entry name" value="Plug_dom"/>
</dbReference>
<keyword evidence="6 11" id="KW-0798">TonB box</keyword>
<dbReference type="eggNOG" id="COG1629">
    <property type="taxonomic scope" value="Bacteria"/>
</dbReference>
<dbReference type="GO" id="GO:0015344">
    <property type="term" value="F:siderophore uptake transmembrane transporter activity"/>
    <property type="evidence" value="ECO:0007669"/>
    <property type="project" value="TreeGrafter"/>
</dbReference>
<dbReference type="RefSeq" id="WP_003442720.1">
    <property type="nucleotide sequence ID" value="NZ_APLF01000014.1"/>
</dbReference>
<dbReference type="InterPro" id="IPR000531">
    <property type="entry name" value="Beta-barrel_TonB"/>
</dbReference>
<evidence type="ECO:0000256" key="6">
    <source>
        <dbReference type="ARBA" id="ARBA00023077"/>
    </source>
</evidence>
<dbReference type="PATRIC" id="fig|1189619.4.peg.2528"/>
<evidence type="ECO:0000313" key="15">
    <source>
        <dbReference type="EMBL" id="EMY80413.1"/>
    </source>
</evidence>
<dbReference type="InterPro" id="IPR036942">
    <property type="entry name" value="Beta-barrel_TonB_sf"/>
</dbReference>
<reference evidence="15 16" key="1">
    <citation type="journal article" date="2014" name="Genome Biol. Evol.">
        <title>Extensive gene acquisition in the extremely psychrophilic bacterial species Psychroflexus torquis and the link to sea-ice ecosystem specialism.</title>
        <authorList>
            <person name="Feng S."/>
            <person name="Powell S.M."/>
            <person name="Wilson R."/>
            <person name="Bowman J.P."/>
        </authorList>
    </citation>
    <scope>NUCLEOTIDE SEQUENCE [LARGE SCALE GENOMIC DNA]</scope>
    <source>
        <strain evidence="15 16">ACAM 44</strain>
    </source>
</reference>
<dbReference type="SUPFAM" id="SSF49464">
    <property type="entry name" value="Carboxypeptidase regulatory domain-like"/>
    <property type="match status" value="1"/>
</dbReference>
<dbReference type="NCBIfam" id="TIGR04056">
    <property type="entry name" value="OMP_RagA_SusC"/>
    <property type="match status" value="1"/>
</dbReference>
<organism evidence="15 16">
    <name type="scientific">Psychroflexus gondwanensis ACAM 44</name>
    <dbReference type="NCBI Taxonomy" id="1189619"/>
    <lineage>
        <taxon>Bacteria</taxon>
        <taxon>Pseudomonadati</taxon>
        <taxon>Bacteroidota</taxon>
        <taxon>Flavobacteriia</taxon>
        <taxon>Flavobacteriales</taxon>
        <taxon>Flavobacteriaceae</taxon>
        <taxon>Psychroflexus</taxon>
    </lineage>
</organism>
<gene>
    <name evidence="15" type="ORF">pgond44_12270</name>
</gene>
<dbReference type="GO" id="GO:0044718">
    <property type="term" value="P:siderophore transmembrane transport"/>
    <property type="evidence" value="ECO:0007669"/>
    <property type="project" value="TreeGrafter"/>
</dbReference>
<dbReference type="SUPFAM" id="SSF56935">
    <property type="entry name" value="Porins"/>
    <property type="match status" value="1"/>
</dbReference>
<evidence type="ECO:0000256" key="3">
    <source>
        <dbReference type="ARBA" id="ARBA00022452"/>
    </source>
</evidence>
<feature type="domain" description="TonB-dependent receptor plug" evidence="14">
    <location>
        <begin position="116"/>
        <end position="221"/>
    </location>
</feature>
<evidence type="ECO:0000256" key="9">
    <source>
        <dbReference type="ARBA" id="ARBA00023237"/>
    </source>
</evidence>
<evidence type="ECO:0000259" key="14">
    <source>
        <dbReference type="Pfam" id="PF07715"/>
    </source>
</evidence>
<dbReference type="Pfam" id="PF13715">
    <property type="entry name" value="CarbopepD_reg_2"/>
    <property type="match status" value="1"/>
</dbReference>
<keyword evidence="2 10" id="KW-0813">Transport</keyword>
<dbReference type="InterPro" id="IPR023996">
    <property type="entry name" value="TonB-dep_OMP_SusC/RagA"/>
</dbReference>
<dbReference type="InterPro" id="IPR023997">
    <property type="entry name" value="TonB-dep_OMP_SusC/RagA_CS"/>
</dbReference>
<evidence type="ECO:0000256" key="1">
    <source>
        <dbReference type="ARBA" id="ARBA00004571"/>
    </source>
</evidence>
<sequence length="1078" mass="118063">MRTKLNGILTLLLVLVMQITFAQTKTVTGTVTDPDGLPLPGVNVLIEGQGTGTQTDFDGNFSIQASSSDKLTFSYIGFEKQTIDVGTKTNIDVQLGRGEALDEVVVVGYSTSTMQAFTGTASVVSAEDIENKNFSNVSQALAGEASGVNVINTSGQPGTTSQVRIRGFGSVNGNRAPLYVVDGVPYSGSLNAINPGDIKNTIILKDASATAIYGSRGANGVVLITTKAGTARENFIEVDMRTGLNTQIIPRYDVITSPEESIGLAWEAKVNRARLNGNPDPVGFVNDNLFGTGANAILPPGYNMWNVANGGELIDPATGQVRNGVTRRYTPESFADVAFNPALRTEANVRMGGGDEKSKYFFSGGFLDDNGYAINTGYTRYNTRLNLDSQVKDWMKINVNLGYTYSENIQNGQTDGAENLFEFADKMNPFYPVFLRDDEYNLVADPIFGGNQLDYGGASGFRDRAASNTLNPIGSARYDFNGDIRNEIIGSFNAELNLTENLTFETRFGLQYSNNAFKSRSNQFYGVGTVTQGDLFVQNTETTTMNFLQLLRYKKSFGDHSLEVFAAHETNDFEQSFETAFKGKAIIPGGLELNNYIINLQQPTGFTNRRTLESYFVQGNYSFDDKYYLSATARRDGSSRFANNKWGTFGSVGASWVMSNEDFLADVEIIEFLKLKASYGVIGDENIGGVYTGINTFSVTNVRDGFSIAPELFANPDLTWEESNMYQIGVESSIGGWLDLGVDYYIKDTENLIFTRRNAPSSGVAVIDVNDGVLRNSGFEFDLNAKVIETDKFGLGVSVNGAIYENELTTMPIDPETGAPALFNNVGRYGYSQGSSIFDFYMREYAGVDTADGYPMWYQYYNDVDGNGTFNPGTDETIQSLTPYLGDNPDANIERQITKTYAESTEKYVGKSGIPDLAGAFRLNARFNNFRLSTQFTYSVGGYGYDAQYAELMHDNNSGIIGTNRHKDVRNRWRQPGDVTDVPLIADRVIPNISSQSTRFITKTDFLALNNILLGYNVPREYLEKVGISALDIYASGDNLFISSSREGFNPQTSQAGNSGRGLYAPLSTFTLGVKVKF</sequence>
<comment type="caution">
    <text evidence="15">The sequence shown here is derived from an EMBL/GenBank/DDBJ whole genome shotgun (WGS) entry which is preliminary data.</text>
</comment>
<evidence type="ECO:0000259" key="13">
    <source>
        <dbReference type="Pfam" id="PF00593"/>
    </source>
</evidence>
<comment type="similarity">
    <text evidence="10 11">Belongs to the TonB-dependent receptor family.</text>
</comment>
<proteinExistence type="inferred from homology"/>
<dbReference type="Gene3D" id="2.170.130.10">
    <property type="entry name" value="TonB-dependent receptor, plug domain"/>
    <property type="match status" value="1"/>
</dbReference>
<dbReference type="FunFam" id="2.60.40.1120:FF:000003">
    <property type="entry name" value="Outer membrane protein Omp121"/>
    <property type="match status" value="1"/>
</dbReference>
<dbReference type="STRING" id="1189619.pgond44_12270"/>
<dbReference type="NCBIfam" id="TIGR04057">
    <property type="entry name" value="SusC_RagA_signa"/>
    <property type="match status" value="1"/>
</dbReference>
<dbReference type="AlphaFoldDB" id="N1WX40"/>
<dbReference type="Proteomes" id="UP000012317">
    <property type="component" value="Unassembled WGS sequence"/>
</dbReference>
<accession>N1WX40</accession>
<dbReference type="Pfam" id="PF00593">
    <property type="entry name" value="TonB_dep_Rec_b-barrel"/>
    <property type="match status" value="1"/>
</dbReference>
<feature type="domain" description="TonB-dependent receptor-like beta-barrel" evidence="13">
    <location>
        <begin position="443"/>
        <end position="831"/>
    </location>
</feature>
<evidence type="ECO:0000256" key="12">
    <source>
        <dbReference type="SAM" id="SignalP"/>
    </source>
</evidence>
<keyword evidence="8 15" id="KW-0675">Receptor</keyword>
<keyword evidence="5 12" id="KW-0732">Signal</keyword>
<feature type="signal peptide" evidence="12">
    <location>
        <begin position="1"/>
        <end position="22"/>
    </location>
</feature>
<feature type="chain" id="PRO_5004114034" evidence="12">
    <location>
        <begin position="23"/>
        <end position="1078"/>
    </location>
</feature>
<keyword evidence="16" id="KW-1185">Reference proteome</keyword>
<dbReference type="Gene3D" id="2.60.40.1120">
    <property type="entry name" value="Carboxypeptidase-like, regulatory domain"/>
    <property type="match status" value="1"/>
</dbReference>
<evidence type="ECO:0000256" key="8">
    <source>
        <dbReference type="ARBA" id="ARBA00023170"/>
    </source>
</evidence>
<evidence type="ECO:0000256" key="10">
    <source>
        <dbReference type="PROSITE-ProRule" id="PRU01360"/>
    </source>
</evidence>
<evidence type="ECO:0000256" key="4">
    <source>
        <dbReference type="ARBA" id="ARBA00022692"/>
    </source>
</evidence>
<dbReference type="InterPro" id="IPR037066">
    <property type="entry name" value="Plug_dom_sf"/>
</dbReference>
<evidence type="ECO:0000313" key="16">
    <source>
        <dbReference type="Proteomes" id="UP000012317"/>
    </source>
</evidence>
<dbReference type="PROSITE" id="PS52016">
    <property type="entry name" value="TONB_DEPENDENT_REC_3"/>
    <property type="match status" value="1"/>
</dbReference>
<dbReference type="EMBL" id="APLF01000014">
    <property type="protein sequence ID" value="EMY80413.1"/>
    <property type="molecule type" value="Genomic_DNA"/>
</dbReference>
<protein>
    <submittedName>
        <fullName evidence="15">Tonb-dependent receptor plug</fullName>
    </submittedName>
</protein>
<dbReference type="GO" id="GO:0009279">
    <property type="term" value="C:cell outer membrane"/>
    <property type="evidence" value="ECO:0007669"/>
    <property type="project" value="UniProtKB-SubCell"/>
</dbReference>
<dbReference type="Gene3D" id="2.40.170.20">
    <property type="entry name" value="TonB-dependent receptor, beta-barrel domain"/>
    <property type="match status" value="1"/>
</dbReference>
<evidence type="ECO:0000256" key="7">
    <source>
        <dbReference type="ARBA" id="ARBA00023136"/>
    </source>
</evidence>
<comment type="subcellular location">
    <subcellularLocation>
        <location evidence="1 10">Cell outer membrane</location>
        <topology evidence="1 10">Multi-pass membrane protein</topology>
    </subcellularLocation>
</comment>
<dbReference type="PANTHER" id="PTHR30069">
    <property type="entry name" value="TONB-DEPENDENT OUTER MEMBRANE RECEPTOR"/>
    <property type="match status" value="1"/>
</dbReference>
<evidence type="ECO:0000256" key="5">
    <source>
        <dbReference type="ARBA" id="ARBA00022729"/>
    </source>
</evidence>
<evidence type="ECO:0000256" key="11">
    <source>
        <dbReference type="RuleBase" id="RU003357"/>
    </source>
</evidence>
<name>N1WX40_9FLAO</name>
<evidence type="ECO:0000256" key="2">
    <source>
        <dbReference type="ARBA" id="ARBA00022448"/>
    </source>
</evidence>